<organism evidence="2 3">
    <name type="scientific">Steinernema carpocapsae</name>
    <name type="common">Entomopathogenic nematode</name>
    <dbReference type="NCBI Taxonomy" id="34508"/>
    <lineage>
        <taxon>Eukaryota</taxon>
        <taxon>Metazoa</taxon>
        <taxon>Ecdysozoa</taxon>
        <taxon>Nematoda</taxon>
        <taxon>Chromadorea</taxon>
        <taxon>Rhabditida</taxon>
        <taxon>Tylenchina</taxon>
        <taxon>Panagrolaimomorpha</taxon>
        <taxon>Strongyloidoidea</taxon>
        <taxon>Steinernematidae</taxon>
        <taxon>Steinernema</taxon>
    </lineage>
</organism>
<name>A0A4V5ZYB4_STECR</name>
<feature type="region of interest" description="Disordered" evidence="1">
    <location>
        <begin position="1"/>
        <end position="20"/>
    </location>
</feature>
<evidence type="ECO:0000313" key="2">
    <source>
        <dbReference type="EMBL" id="TKR62135.1"/>
    </source>
</evidence>
<proteinExistence type="predicted"/>
<dbReference type="Proteomes" id="UP000298663">
    <property type="component" value="Unassembled WGS sequence"/>
</dbReference>
<sequence length="99" mass="11416">MHASKAKKDADKNKVKRRKAKIKNKKLLKFWDEDKKDEAEAAANGKKIEFNISSTCLKTVQTRSTQRSSLHPRDYAEPPDERVHQGVLRCRLELEEPNG</sequence>
<reference evidence="2 3" key="2">
    <citation type="journal article" date="2019" name="G3 (Bethesda)">
        <title>Hybrid Assembly of the Genome of the Entomopathogenic Nematode Steinernema carpocapsae Identifies the X-Chromosome.</title>
        <authorList>
            <person name="Serra L."/>
            <person name="Macchietto M."/>
            <person name="Macias-Munoz A."/>
            <person name="McGill C.J."/>
            <person name="Rodriguez I.M."/>
            <person name="Rodriguez B."/>
            <person name="Murad R."/>
            <person name="Mortazavi A."/>
        </authorList>
    </citation>
    <scope>NUCLEOTIDE SEQUENCE [LARGE SCALE GENOMIC DNA]</scope>
    <source>
        <strain evidence="2 3">ALL</strain>
    </source>
</reference>
<gene>
    <name evidence="2" type="ORF">L596_026132</name>
</gene>
<reference evidence="2 3" key="1">
    <citation type="journal article" date="2015" name="Genome Biol.">
        <title>Comparative genomics of Steinernema reveals deeply conserved gene regulatory networks.</title>
        <authorList>
            <person name="Dillman A.R."/>
            <person name="Macchietto M."/>
            <person name="Porter C.F."/>
            <person name="Rogers A."/>
            <person name="Williams B."/>
            <person name="Antoshechkin I."/>
            <person name="Lee M.M."/>
            <person name="Goodwin Z."/>
            <person name="Lu X."/>
            <person name="Lewis E.E."/>
            <person name="Goodrich-Blair H."/>
            <person name="Stock S.P."/>
            <person name="Adams B.J."/>
            <person name="Sternberg P.W."/>
            <person name="Mortazavi A."/>
        </authorList>
    </citation>
    <scope>NUCLEOTIDE SEQUENCE [LARGE SCALE GENOMIC DNA]</scope>
    <source>
        <strain evidence="2 3">ALL</strain>
    </source>
</reference>
<protein>
    <submittedName>
        <fullName evidence="2">Uncharacterized protein</fullName>
    </submittedName>
</protein>
<feature type="compositionally biased region" description="Basic and acidic residues" evidence="1">
    <location>
        <begin position="71"/>
        <end position="82"/>
    </location>
</feature>
<dbReference type="EMBL" id="AZBU02000010">
    <property type="protein sequence ID" value="TKR62135.1"/>
    <property type="molecule type" value="Genomic_DNA"/>
</dbReference>
<keyword evidence="3" id="KW-1185">Reference proteome</keyword>
<comment type="caution">
    <text evidence="2">The sequence shown here is derived from an EMBL/GenBank/DDBJ whole genome shotgun (WGS) entry which is preliminary data.</text>
</comment>
<dbReference type="AlphaFoldDB" id="A0A4V5ZYB4"/>
<evidence type="ECO:0000256" key="1">
    <source>
        <dbReference type="SAM" id="MobiDB-lite"/>
    </source>
</evidence>
<feature type="region of interest" description="Disordered" evidence="1">
    <location>
        <begin position="61"/>
        <end position="82"/>
    </location>
</feature>
<evidence type="ECO:0000313" key="3">
    <source>
        <dbReference type="Proteomes" id="UP000298663"/>
    </source>
</evidence>
<accession>A0A4V5ZYB4</accession>
<feature type="compositionally biased region" description="Basic and acidic residues" evidence="1">
    <location>
        <begin position="1"/>
        <end position="13"/>
    </location>
</feature>